<dbReference type="Proteomes" id="UP000219338">
    <property type="component" value="Unassembled WGS sequence"/>
</dbReference>
<organism evidence="1 2">
    <name type="scientific">Armillaria ostoyae</name>
    <name type="common">Armillaria root rot fungus</name>
    <dbReference type="NCBI Taxonomy" id="47428"/>
    <lineage>
        <taxon>Eukaryota</taxon>
        <taxon>Fungi</taxon>
        <taxon>Dikarya</taxon>
        <taxon>Basidiomycota</taxon>
        <taxon>Agaricomycotina</taxon>
        <taxon>Agaricomycetes</taxon>
        <taxon>Agaricomycetidae</taxon>
        <taxon>Agaricales</taxon>
        <taxon>Marasmiineae</taxon>
        <taxon>Physalacriaceae</taxon>
        <taxon>Armillaria</taxon>
    </lineage>
</organism>
<dbReference type="AlphaFoldDB" id="A0A284R260"/>
<evidence type="ECO:0000313" key="1">
    <source>
        <dbReference type="EMBL" id="SJL02824.1"/>
    </source>
</evidence>
<evidence type="ECO:0000313" key="2">
    <source>
        <dbReference type="Proteomes" id="UP000219338"/>
    </source>
</evidence>
<dbReference type="EMBL" id="FUEG01000004">
    <property type="protein sequence ID" value="SJL02824.1"/>
    <property type="molecule type" value="Genomic_DNA"/>
</dbReference>
<protein>
    <submittedName>
        <fullName evidence="1">Uncharacterized protein</fullName>
    </submittedName>
</protein>
<name>A0A284R260_ARMOS</name>
<sequence>MKMQERQATKVPAFPLPGRQTEAERVRSCFTISLNHLMVARINPGLKVMRTSQFDFFLPLDPRTFVPLLISDIAMKGPVTYQKYATLNDARTLRTLFGPCATIGIRRCAMDMGTDTDMEKSHRPEYRQLIDVGHQRRLKGHGYTSSKYCSVLILGSQLTVSFVP</sequence>
<gene>
    <name evidence="1" type="ORF">ARMOST_06162</name>
</gene>
<reference evidence="2" key="1">
    <citation type="journal article" date="2017" name="Nat. Ecol. Evol.">
        <title>Genome expansion and lineage-specific genetic innovations in the forest pathogenic fungi Armillaria.</title>
        <authorList>
            <person name="Sipos G."/>
            <person name="Prasanna A.N."/>
            <person name="Walter M.C."/>
            <person name="O'Connor E."/>
            <person name="Balint B."/>
            <person name="Krizsan K."/>
            <person name="Kiss B."/>
            <person name="Hess J."/>
            <person name="Varga T."/>
            <person name="Slot J."/>
            <person name="Riley R."/>
            <person name="Boka B."/>
            <person name="Rigling D."/>
            <person name="Barry K."/>
            <person name="Lee J."/>
            <person name="Mihaltcheva S."/>
            <person name="LaButti K."/>
            <person name="Lipzen A."/>
            <person name="Waldron R."/>
            <person name="Moloney N.M."/>
            <person name="Sperisen C."/>
            <person name="Kredics L."/>
            <person name="Vagvoelgyi C."/>
            <person name="Patrignani A."/>
            <person name="Fitzpatrick D."/>
            <person name="Nagy I."/>
            <person name="Doyle S."/>
            <person name="Anderson J.B."/>
            <person name="Grigoriev I.V."/>
            <person name="Gueldener U."/>
            <person name="Muensterkoetter M."/>
            <person name="Nagy L.G."/>
        </authorList>
    </citation>
    <scope>NUCLEOTIDE SEQUENCE [LARGE SCALE GENOMIC DNA]</scope>
    <source>
        <strain evidence="2">C18/9</strain>
    </source>
</reference>
<proteinExistence type="predicted"/>
<accession>A0A284R260</accession>
<keyword evidence="2" id="KW-1185">Reference proteome</keyword>